<sequence>METVNPKEALEFADIMQSCRAGPHEIHPVPFNPSAPLPPQFNAAPTTGIPVSSTNQTYSWSTPTIALPARPSSSNSLEFGKTHMLSPVMSMIRSGSNQLSA</sequence>
<evidence type="ECO:0000256" key="1">
    <source>
        <dbReference type="SAM" id="MobiDB-lite"/>
    </source>
</evidence>
<feature type="region of interest" description="Disordered" evidence="1">
    <location>
        <begin position="24"/>
        <end position="57"/>
    </location>
</feature>
<feature type="compositionally biased region" description="Polar residues" evidence="1">
    <location>
        <begin position="43"/>
        <end position="57"/>
    </location>
</feature>
<dbReference type="EMBL" id="JAMYWD010000562">
    <property type="protein sequence ID" value="KAJ4949729.1"/>
    <property type="molecule type" value="Genomic_DNA"/>
</dbReference>
<reference evidence="2" key="1">
    <citation type="journal article" date="2023" name="Plant J.">
        <title>The genome of the king protea, Protea cynaroides.</title>
        <authorList>
            <person name="Chang J."/>
            <person name="Duong T.A."/>
            <person name="Schoeman C."/>
            <person name="Ma X."/>
            <person name="Roodt D."/>
            <person name="Barker N."/>
            <person name="Li Z."/>
            <person name="Van de Peer Y."/>
            <person name="Mizrachi E."/>
        </authorList>
    </citation>
    <scope>NUCLEOTIDE SEQUENCE</scope>
    <source>
        <tissue evidence="2">Young leaves</tissue>
    </source>
</reference>
<name>A0A9Q0JR44_9MAGN</name>
<dbReference type="AlphaFoldDB" id="A0A9Q0JR44"/>
<keyword evidence="3" id="KW-1185">Reference proteome</keyword>
<feature type="compositionally biased region" description="Pro residues" evidence="1">
    <location>
        <begin position="30"/>
        <end position="39"/>
    </location>
</feature>
<gene>
    <name evidence="2" type="ORF">NE237_008285</name>
</gene>
<evidence type="ECO:0000313" key="2">
    <source>
        <dbReference type="EMBL" id="KAJ4949729.1"/>
    </source>
</evidence>
<comment type="caution">
    <text evidence="2">The sequence shown here is derived from an EMBL/GenBank/DDBJ whole genome shotgun (WGS) entry which is preliminary data.</text>
</comment>
<dbReference type="Proteomes" id="UP001141806">
    <property type="component" value="Unassembled WGS sequence"/>
</dbReference>
<accession>A0A9Q0JR44</accession>
<evidence type="ECO:0000313" key="3">
    <source>
        <dbReference type="Proteomes" id="UP001141806"/>
    </source>
</evidence>
<protein>
    <submittedName>
        <fullName evidence="2">Uncharacterized protein</fullName>
    </submittedName>
</protein>
<proteinExistence type="predicted"/>
<organism evidence="2 3">
    <name type="scientific">Protea cynaroides</name>
    <dbReference type="NCBI Taxonomy" id="273540"/>
    <lineage>
        <taxon>Eukaryota</taxon>
        <taxon>Viridiplantae</taxon>
        <taxon>Streptophyta</taxon>
        <taxon>Embryophyta</taxon>
        <taxon>Tracheophyta</taxon>
        <taxon>Spermatophyta</taxon>
        <taxon>Magnoliopsida</taxon>
        <taxon>Proteales</taxon>
        <taxon>Proteaceae</taxon>
        <taxon>Protea</taxon>
    </lineage>
</organism>